<gene>
    <name evidence="2" type="ORF">LF65_03556</name>
</gene>
<evidence type="ECO:0000313" key="3">
    <source>
        <dbReference type="Proteomes" id="UP000031866"/>
    </source>
</evidence>
<name>A0A0B5QQ43_CLOBE</name>
<dbReference type="InterPro" id="IPR051396">
    <property type="entry name" value="Bact_Antivir_Def_Nuclease"/>
</dbReference>
<protein>
    <recommendedName>
        <fullName evidence="1">ATPase AAA-type core domain-containing protein</fullName>
    </recommendedName>
</protein>
<dbReference type="InterPro" id="IPR003959">
    <property type="entry name" value="ATPase_AAA_core"/>
</dbReference>
<evidence type="ECO:0000313" key="2">
    <source>
        <dbReference type="EMBL" id="AJH00113.1"/>
    </source>
</evidence>
<dbReference type="AlphaFoldDB" id="A0A0B5QQ43"/>
<dbReference type="PANTHER" id="PTHR43581">
    <property type="entry name" value="ATP/GTP PHOSPHATASE"/>
    <property type="match status" value="1"/>
</dbReference>
<feature type="domain" description="ATPase AAA-type core" evidence="1">
    <location>
        <begin position="472"/>
        <end position="524"/>
    </location>
</feature>
<proteinExistence type="predicted"/>
<dbReference type="PANTHER" id="PTHR43581:SF4">
    <property type="entry name" value="ATP_GTP PHOSPHATASE"/>
    <property type="match status" value="1"/>
</dbReference>
<dbReference type="EMBL" id="CP010086">
    <property type="protein sequence ID" value="AJH00113.1"/>
    <property type="molecule type" value="Genomic_DNA"/>
</dbReference>
<dbReference type="InterPro" id="IPR027417">
    <property type="entry name" value="P-loop_NTPase"/>
</dbReference>
<dbReference type="RefSeq" id="WP_041897687.1">
    <property type="nucleotide sequence ID" value="NZ_CP010086.2"/>
</dbReference>
<dbReference type="GO" id="GO:0005524">
    <property type="term" value="F:ATP binding"/>
    <property type="evidence" value="ECO:0007669"/>
    <property type="project" value="InterPro"/>
</dbReference>
<organism evidence="2 3">
    <name type="scientific">Clostridium beijerinckii</name>
    <name type="common">Clostridium MP</name>
    <dbReference type="NCBI Taxonomy" id="1520"/>
    <lineage>
        <taxon>Bacteria</taxon>
        <taxon>Bacillati</taxon>
        <taxon>Bacillota</taxon>
        <taxon>Clostridia</taxon>
        <taxon>Eubacteriales</taxon>
        <taxon>Clostridiaceae</taxon>
        <taxon>Clostridium</taxon>
    </lineage>
</organism>
<dbReference type="GO" id="GO:0016887">
    <property type="term" value="F:ATP hydrolysis activity"/>
    <property type="evidence" value="ECO:0007669"/>
    <property type="project" value="InterPro"/>
</dbReference>
<accession>A0A0B5QQ43</accession>
<dbReference type="STRING" id="1520.LF65_03556"/>
<dbReference type="Pfam" id="PF13304">
    <property type="entry name" value="AAA_21"/>
    <property type="match status" value="1"/>
</dbReference>
<dbReference type="KEGG" id="cbei:LF65_03556"/>
<reference evidence="3" key="1">
    <citation type="submission" date="2014-12" db="EMBL/GenBank/DDBJ databases">
        <title>Genome sequence of Clostridium beijerinckii strain 59B.</title>
        <authorList>
            <person name="Little G.T."/>
            <person name="Minton N.P."/>
        </authorList>
    </citation>
    <scope>NUCLEOTIDE SEQUENCE [LARGE SCALE GENOMIC DNA]</scope>
    <source>
        <strain evidence="3">59B</strain>
    </source>
</reference>
<evidence type="ECO:0000259" key="1">
    <source>
        <dbReference type="Pfam" id="PF13304"/>
    </source>
</evidence>
<dbReference type="Proteomes" id="UP000031866">
    <property type="component" value="Chromosome"/>
</dbReference>
<dbReference type="SUPFAM" id="SSF52540">
    <property type="entry name" value="P-loop containing nucleoside triphosphate hydrolases"/>
    <property type="match status" value="1"/>
</dbReference>
<sequence>MQLIYIWVEEFRCFKNNEFNFSSKYKFSFDYRNNNNSMSASCNNNNTLLLFNNNNNENTIQDFTVVVGENGVGKTTLSELFLSPIEMSQDSSRRIYMFKDDKYIYCYCSGKWERETSFQINFNNMSKSQEDELRELMLLTKDKLKVIILEGNESKNLLKGESFPLSDALHNKNSHRLDIFANKNINLIYDTNAFSYQSKLRYDEHSEVNCLDISLGGGYLKNTKTYFEDEFMQQMDFVINKREIVENEIEFSFPNIITMKIYNNKLKSFYPENDNESLNFILDFIDQIEKQRLDFKYILMFTAFIYMNSRLFKPLILDKDEDIINEIKKTKEEYTLFCKRDFALFKEAEELNSYESIKKIIEILYEDTIKFFTLRKGISESLKENALNVNKMINSLNKLSFSNNYSELFSKSIEVNSKEKLKEFYSFYEHFRECPYLEQYIGFNWVVSTGENAFLNILSKYHKIMDDIKYKSAIIFIDEVDLYLHPRWQQKYISLLVNCLTLLLREKEVQAQLIITTHSPIILSDIPKNHVIFMNKDESGNVMTNELDSHGETFGGNIFDLYNDSFFLSKDNKGFAIGKLASSSIKKVNEKLKEIKNEIYKAIEKDGLSDLNWNSYEDALDYCECIINVLGEPIYSTALKSQYDWIKNFRKKFEANKEVEARKKAISSIDKMGLNDEEFEIIKAILEGRHS</sequence>
<dbReference type="Gene3D" id="3.40.50.300">
    <property type="entry name" value="P-loop containing nucleotide triphosphate hydrolases"/>
    <property type="match status" value="1"/>
</dbReference>
<dbReference type="OrthoDB" id="1803022at2"/>